<name>A0AB34TJL8_STEMA</name>
<keyword evidence="2" id="KW-0472">Membrane</keyword>
<sequence>MNWLKLLRLYFPALLAAFLSLICALIVSSLSGNSMIRGFRAGSGEQDRGDDRLPHMRYNQPRH</sequence>
<gene>
    <name evidence="3" type="ORF">VL23_08755</name>
</gene>
<evidence type="ECO:0000313" key="3">
    <source>
        <dbReference type="EMBL" id="KOO83300.1"/>
    </source>
</evidence>
<dbReference type="AlphaFoldDB" id="A0AB34TJL8"/>
<dbReference type="Proteomes" id="UP000037632">
    <property type="component" value="Unassembled WGS sequence"/>
</dbReference>
<accession>A0AB34TJL8</accession>
<organism evidence="3 4">
    <name type="scientific">Stenotrophomonas maltophilia</name>
    <name type="common">Pseudomonas maltophilia</name>
    <name type="synonym">Xanthomonas maltophilia</name>
    <dbReference type="NCBI Taxonomy" id="40324"/>
    <lineage>
        <taxon>Bacteria</taxon>
        <taxon>Pseudomonadati</taxon>
        <taxon>Pseudomonadota</taxon>
        <taxon>Gammaproteobacteria</taxon>
        <taxon>Lysobacterales</taxon>
        <taxon>Lysobacteraceae</taxon>
        <taxon>Stenotrophomonas</taxon>
        <taxon>Stenotrophomonas maltophilia group</taxon>
    </lineage>
</organism>
<feature type="transmembrane region" description="Helical" evidence="2">
    <location>
        <begin position="6"/>
        <end position="30"/>
    </location>
</feature>
<feature type="region of interest" description="Disordered" evidence="1">
    <location>
        <begin position="41"/>
        <end position="63"/>
    </location>
</feature>
<protein>
    <recommendedName>
        <fullName evidence="5">Transmembrane protein</fullName>
    </recommendedName>
</protein>
<comment type="caution">
    <text evidence="3">The sequence shown here is derived from an EMBL/GenBank/DDBJ whole genome shotgun (WGS) entry which is preliminary data.</text>
</comment>
<evidence type="ECO:0000256" key="2">
    <source>
        <dbReference type="SAM" id="Phobius"/>
    </source>
</evidence>
<keyword evidence="2" id="KW-0812">Transmembrane</keyword>
<dbReference type="EMBL" id="JZIW01000001">
    <property type="protein sequence ID" value="KOO83300.1"/>
    <property type="molecule type" value="Genomic_DNA"/>
</dbReference>
<evidence type="ECO:0000256" key="1">
    <source>
        <dbReference type="SAM" id="MobiDB-lite"/>
    </source>
</evidence>
<keyword evidence="2" id="KW-1133">Transmembrane helix</keyword>
<feature type="compositionally biased region" description="Basic and acidic residues" evidence="1">
    <location>
        <begin position="45"/>
        <end position="54"/>
    </location>
</feature>
<evidence type="ECO:0000313" key="4">
    <source>
        <dbReference type="Proteomes" id="UP000037632"/>
    </source>
</evidence>
<reference evidence="3 4" key="1">
    <citation type="journal article" date="2015" name="Antimicrob. Agents Chemother.">
        <title>Whole-Genome Sequencing Identifies Emergence of a Quinolone Resistance Mutation in a Case of Stenotrophomonas maltophilia Bacteremia.</title>
        <authorList>
            <person name="Pak T.R."/>
            <person name="Altman D.R."/>
            <person name="Attie O."/>
            <person name="Sebra R."/>
            <person name="Hamula C.L."/>
            <person name="Lewis M."/>
            <person name="Deikus G."/>
            <person name="Newman L.C."/>
            <person name="Fang G."/>
            <person name="Hand J."/>
            <person name="Papel G."/>
            <person name="Wallach F."/>
            <person name="Schadt E.E."/>
            <person name="Huprikar S."/>
            <person name="van Bakel H."/>
            <person name="Kasarskis A."/>
            <person name="Bashir A."/>
        </authorList>
    </citation>
    <scope>NUCLEOTIDE SEQUENCE [LARGE SCALE GENOMIC DNA]</scope>
    <source>
        <strain evidence="3 4">ISMMS6</strain>
    </source>
</reference>
<evidence type="ECO:0008006" key="5">
    <source>
        <dbReference type="Google" id="ProtNLM"/>
    </source>
</evidence>
<proteinExistence type="predicted"/>